<keyword evidence="4" id="KW-0456">Lyase</keyword>
<accession>A0A835GI66</accession>
<dbReference type="FunFam" id="3.40.50.1100:FF:000007">
    <property type="entry name" value="L-threonine dehydratase catabolic TdcB"/>
    <property type="match status" value="1"/>
</dbReference>
<evidence type="ECO:0000256" key="5">
    <source>
        <dbReference type="ARBA" id="ARBA00041766"/>
    </source>
</evidence>
<dbReference type="Pfam" id="PF00291">
    <property type="entry name" value="PALP"/>
    <property type="match status" value="1"/>
</dbReference>
<dbReference type="GO" id="GO:0004794">
    <property type="term" value="F:threonine deaminase activity"/>
    <property type="evidence" value="ECO:0007669"/>
    <property type="project" value="TreeGrafter"/>
</dbReference>
<organism evidence="8 9">
    <name type="scientific">Spodoptera exigua</name>
    <name type="common">Beet armyworm</name>
    <name type="synonym">Noctua fulgens</name>
    <dbReference type="NCBI Taxonomy" id="7107"/>
    <lineage>
        <taxon>Eukaryota</taxon>
        <taxon>Metazoa</taxon>
        <taxon>Ecdysozoa</taxon>
        <taxon>Arthropoda</taxon>
        <taxon>Hexapoda</taxon>
        <taxon>Insecta</taxon>
        <taxon>Pterygota</taxon>
        <taxon>Neoptera</taxon>
        <taxon>Endopterygota</taxon>
        <taxon>Lepidoptera</taxon>
        <taxon>Glossata</taxon>
        <taxon>Ditrysia</taxon>
        <taxon>Noctuoidea</taxon>
        <taxon>Noctuidae</taxon>
        <taxon>Amphipyrinae</taxon>
        <taxon>Spodoptera</taxon>
    </lineage>
</organism>
<reference evidence="8" key="1">
    <citation type="submission" date="2020-08" db="EMBL/GenBank/DDBJ databases">
        <title>Spodoptera exigua strain:BAW_Kor-Di-RS1 Genome sequencing and assembly.</title>
        <authorList>
            <person name="Kim J."/>
            <person name="Nam H.Y."/>
            <person name="Kwon M."/>
            <person name="Choi J.H."/>
            <person name="Cho S.R."/>
            <person name="Kim G.-H."/>
        </authorList>
    </citation>
    <scope>NUCLEOTIDE SEQUENCE</scope>
    <source>
        <strain evidence="8">BAW_Kor-Di-RS1</strain>
        <tissue evidence="8">Whole-body</tissue>
    </source>
</reference>
<dbReference type="InterPro" id="IPR050147">
    <property type="entry name" value="Ser/Thr_Dehydratase"/>
</dbReference>
<dbReference type="InterPro" id="IPR036052">
    <property type="entry name" value="TrpB-like_PALP_sf"/>
</dbReference>
<dbReference type="GO" id="GO:0003941">
    <property type="term" value="F:L-serine ammonia-lyase activity"/>
    <property type="evidence" value="ECO:0007669"/>
    <property type="project" value="TreeGrafter"/>
</dbReference>
<evidence type="ECO:0000313" key="9">
    <source>
        <dbReference type="Proteomes" id="UP000648187"/>
    </source>
</evidence>
<keyword evidence="9" id="KW-1185">Reference proteome</keyword>
<name>A0A835GI66_SPOEX</name>
<dbReference type="AlphaFoldDB" id="A0A835GI66"/>
<evidence type="ECO:0000259" key="7">
    <source>
        <dbReference type="Pfam" id="PF00291"/>
    </source>
</evidence>
<evidence type="ECO:0000256" key="4">
    <source>
        <dbReference type="ARBA" id="ARBA00023239"/>
    </source>
</evidence>
<keyword evidence="3" id="KW-0663">Pyridoxal phosphate</keyword>
<dbReference type="EMBL" id="JACKWZ010000110">
    <property type="protein sequence ID" value="KAF9415481.1"/>
    <property type="molecule type" value="Genomic_DNA"/>
</dbReference>
<sequence>MYRRNEDCDECCDPENPKIIQYDDIVDATQRIRPYVANTPIVAAHSQREFGIYIHYKLEFMQKPGSFKGRGILNALQLLPADKKKLGVVMASSGNEALALSYHASKMNIPVIVILPISIPIAKIQRCHIYGAKVIMQGSNLQEAQKYARALAKDKGLTYINGRDHPHILAGYGSMALEILETTPCLDALIVPVGSGGLAAATATVVKHLKPSVLIYGVQPEKMPTFFNSLESDEPVSLPLQTNMADAISVNNVGSNAYATVKPLLDKMLLVKEDWIARAMLHLLEREKFIVEGAGACPLAAIMGNLVPELKLKNVVCILSGGNVDNILLNRCMERGLASEGRLVKFRVGVRNDPVSKSKLLSLIASGGYNIHRHFQDNSWTNGTEYFVEMKIVCEAKGLAHALELKRTIERAYPCTAVFENEPFNDKRTCPCHTKKIT</sequence>
<evidence type="ECO:0000256" key="6">
    <source>
        <dbReference type="ARBA" id="ARBA00042605"/>
    </source>
</evidence>
<evidence type="ECO:0000313" key="8">
    <source>
        <dbReference type="EMBL" id="KAF9415481.1"/>
    </source>
</evidence>
<comment type="similarity">
    <text evidence="2">Belongs to the serine/threonine dehydratase family.</text>
</comment>
<dbReference type="Proteomes" id="UP000648187">
    <property type="component" value="Unassembled WGS sequence"/>
</dbReference>
<dbReference type="GO" id="GO:0006567">
    <property type="term" value="P:L-threonine catabolic process"/>
    <property type="evidence" value="ECO:0007669"/>
    <property type="project" value="TreeGrafter"/>
</dbReference>
<dbReference type="OrthoDB" id="4418812at2759"/>
<dbReference type="Gene3D" id="3.40.50.1100">
    <property type="match status" value="2"/>
</dbReference>
<dbReference type="SUPFAM" id="SSF53686">
    <property type="entry name" value="Tryptophan synthase beta subunit-like PLP-dependent enzymes"/>
    <property type="match status" value="1"/>
</dbReference>
<dbReference type="CDD" id="cd01562">
    <property type="entry name" value="Thr-dehyd"/>
    <property type="match status" value="1"/>
</dbReference>
<gene>
    <name evidence="8" type="ORF">HW555_006903</name>
</gene>
<dbReference type="GO" id="GO:0009097">
    <property type="term" value="P:isoleucine biosynthetic process"/>
    <property type="evidence" value="ECO:0007669"/>
    <property type="project" value="TreeGrafter"/>
</dbReference>
<dbReference type="PANTHER" id="PTHR48078">
    <property type="entry name" value="THREONINE DEHYDRATASE, MITOCHONDRIAL-RELATED"/>
    <property type="match status" value="1"/>
</dbReference>
<dbReference type="InterPro" id="IPR001926">
    <property type="entry name" value="TrpB-like_PALP"/>
</dbReference>
<comment type="cofactor">
    <cofactor evidence="1">
        <name>pyridoxal 5'-phosphate</name>
        <dbReference type="ChEBI" id="CHEBI:597326"/>
    </cofactor>
</comment>
<comment type="caution">
    <text evidence="8">The sequence shown here is derived from an EMBL/GenBank/DDBJ whole genome shotgun (WGS) entry which is preliminary data.</text>
</comment>
<dbReference type="GO" id="GO:0006565">
    <property type="term" value="P:L-serine catabolic process"/>
    <property type="evidence" value="ECO:0007669"/>
    <property type="project" value="TreeGrafter"/>
</dbReference>
<protein>
    <recommendedName>
        <fullName evidence="5">L-serine deaminase</fullName>
    </recommendedName>
    <alternativeName>
        <fullName evidence="6">L-threonine dehydratase</fullName>
    </alternativeName>
</protein>
<dbReference type="PANTHER" id="PTHR48078:SF19">
    <property type="entry name" value="ACT DOMAIN-CONTAINING PROTEIN"/>
    <property type="match status" value="1"/>
</dbReference>
<feature type="domain" description="Tryptophan synthase beta chain-like PALP" evidence="7">
    <location>
        <begin position="33"/>
        <end position="321"/>
    </location>
</feature>
<evidence type="ECO:0000256" key="3">
    <source>
        <dbReference type="ARBA" id="ARBA00022898"/>
    </source>
</evidence>
<evidence type="ECO:0000256" key="1">
    <source>
        <dbReference type="ARBA" id="ARBA00001933"/>
    </source>
</evidence>
<evidence type="ECO:0000256" key="2">
    <source>
        <dbReference type="ARBA" id="ARBA00010869"/>
    </source>
</evidence>
<proteinExistence type="inferred from homology"/>